<keyword evidence="13 15" id="KW-0472">Membrane</keyword>
<name>A0A1I5QKN8_9PSED</name>
<evidence type="ECO:0000256" key="5">
    <source>
        <dbReference type="ARBA" id="ARBA00011437"/>
    </source>
</evidence>
<dbReference type="RefSeq" id="WP_090500465.1">
    <property type="nucleotide sequence ID" value="NZ_FOWX01000011.1"/>
</dbReference>
<evidence type="ECO:0000256" key="15">
    <source>
        <dbReference type="RuleBase" id="RU365021"/>
    </source>
</evidence>
<protein>
    <recommendedName>
        <fullName evidence="6 15">Cyclic di-GMP-binding protein</fullName>
    </recommendedName>
    <alternativeName>
        <fullName evidence="14 15">Cellulose synthase regulatory subunit</fullName>
    </alternativeName>
</protein>
<comment type="similarity">
    <text evidence="4 15">Belongs to the AcsB/BcsB family.</text>
</comment>
<gene>
    <name evidence="16" type="ORF">SAMN05216190_1115</name>
</gene>
<dbReference type="Proteomes" id="UP000198784">
    <property type="component" value="Unassembled WGS sequence"/>
</dbReference>
<dbReference type="GO" id="GO:0030244">
    <property type="term" value="P:cellulose biosynthetic process"/>
    <property type="evidence" value="ECO:0007669"/>
    <property type="project" value="UniProtKB-KW"/>
</dbReference>
<accession>A0A1I5QKN8</accession>
<evidence type="ECO:0000256" key="6">
    <source>
        <dbReference type="ARBA" id="ARBA00021844"/>
    </source>
</evidence>
<evidence type="ECO:0000313" key="17">
    <source>
        <dbReference type="Proteomes" id="UP000198784"/>
    </source>
</evidence>
<dbReference type="PANTHER" id="PTHR39083">
    <property type="entry name" value="CYCLIC DI-GMP-BINDING PROTEIN"/>
    <property type="match status" value="1"/>
</dbReference>
<evidence type="ECO:0000256" key="1">
    <source>
        <dbReference type="ARBA" id="ARBA00002057"/>
    </source>
</evidence>
<proteinExistence type="inferred from homology"/>
<keyword evidence="17" id="KW-1185">Reference proteome</keyword>
<evidence type="ECO:0000256" key="4">
    <source>
        <dbReference type="ARBA" id="ARBA00010714"/>
    </source>
</evidence>
<evidence type="ECO:0000313" key="16">
    <source>
        <dbReference type="EMBL" id="SFP46785.1"/>
    </source>
</evidence>
<evidence type="ECO:0000256" key="9">
    <source>
        <dbReference type="ARBA" id="ARBA00022636"/>
    </source>
</evidence>
<keyword evidence="9 15" id="KW-0973">c-di-GMP</keyword>
<evidence type="ECO:0000256" key="2">
    <source>
        <dbReference type="ARBA" id="ARBA00004377"/>
    </source>
</evidence>
<dbReference type="PANTHER" id="PTHR39083:SF1">
    <property type="entry name" value="CYCLIC DI-GMP-BINDING PROTEIN"/>
    <property type="match status" value="1"/>
</dbReference>
<comment type="subcellular location">
    <subcellularLocation>
        <location evidence="2">Cell inner membrane</location>
        <topology evidence="2">Single-pass membrane protein</topology>
    </subcellularLocation>
</comment>
<evidence type="ECO:0000256" key="3">
    <source>
        <dbReference type="ARBA" id="ARBA00005186"/>
    </source>
</evidence>
<evidence type="ECO:0000256" key="12">
    <source>
        <dbReference type="ARBA" id="ARBA00022989"/>
    </source>
</evidence>
<keyword evidence="7 15" id="KW-1003">Cell membrane</keyword>
<feature type="signal peptide" evidence="15">
    <location>
        <begin position="1"/>
        <end position="25"/>
    </location>
</feature>
<dbReference type="Gene3D" id="2.60.120.260">
    <property type="entry name" value="Galactose-binding domain-like"/>
    <property type="match status" value="2"/>
</dbReference>
<evidence type="ECO:0000256" key="14">
    <source>
        <dbReference type="ARBA" id="ARBA00033444"/>
    </source>
</evidence>
<dbReference type="InterPro" id="IPR018513">
    <property type="entry name" value="Cell_synthase_bac"/>
</dbReference>
<dbReference type="GO" id="GO:0006011">
    <property type="term" value="P:UDP-alpha-D-glucose metabolic process"/>
    <property type="evidence" value="ECO:0007669"/>
    <property type="project" value="InterPro"/>
</dbReference>
<evidence type="ECO:0000256" key="10">
    <source>
        <dbReference type="ARBA" id="ARBA00022692"/>
    </source>
</evidence>
<dbReference type="OrthoDB" id="9806702at2"/>
<evidence type="ECO:0000256" key="8">
    <source>
        <dbReference type="ARBA" id="ARBA00022519"/>
    </source>
</evidence>
<dbReference type="InterPro" id="IPR003920">
    <property type="entry name" value="Cell_synth_B"/>
</dbReference>
<keyword evidence="10 15" id="KW-0812">Transmembrane</keyword>
<sequence length="737" mass="80127">MNIQYFFRCVLMFIAALLIANSALAAPEPAATEATPPGTYQRSLGLSELSSPGVLLLRNMLRHLYAEFGVRSDELIEAAELQLFYTPSPALNAKRSHVKVYLNDELMGVLPILEEELGQEVERTLALDTSFIRDFNHLRFELVGSNDTAPEDPMHASLWLDFSAKSQLQLNVLRLKASNDLAILPEPFFDHRDKAPLLLPFVFSRAPSPTQQTAAAVLASWFGIHSSWRGASFPVSFGGLPANRSAVVFASNQQRPAFLKDYPRVSAPTLAIIDHPSAPFAKLLLILGEDDQQVLAAVRALVLGSNSLKGPSSTLRNIPEAPPRKPYDAPKWVKSDGPTRFSELLDNPMQLQASGLVPPPLSLTLRVPADLFIWRSPGVPLDLRYRYTPPLQKDSSLLSISINDHFVQAFPLNDPAPGKIAGLAQQNLPLLTQQPGSKRLMIPAQLVGPHNELRMNFSFNALPGCAYADNCATSLPMNIQAAIDPDSSIDFSAFHHYKAMPDLQAFAETGYPYSRVADLSQTLVLMPPQPSQAELSLLLAIIGRIGAYTGYPATRLSISDDWLAAAQSQRDLLLIGAVAPAFSNEQGPELGALGLQIAASLSHPDSRAAPPRISDASADLAALVGFQSPFDDKRSVVALMAGSASGYSLIERNLLDNQRRARIAGSVTLMHGEQIDTAVLGDTYYVGSLPWWLLLWYHLADHLLLLIVLASLSAVLIASAMFSALSLLAKRRLQAPA</sequence>
<keyword evidence="12 15" id="KW-1133">Transmembrane helix</keyword>
<keyword evidence="8 15" id="KW-0997">Cell inner membrane</keyword>
<comment type="pathway">
    <text evidence="3 15">Glycan metabolism; bacterial cellulose biosynthesis.</text>
</comment>
<keyword evidence="11 15" id="KW-0135">Cellulose biosynthesis</keyword>
<dbReference type="AlphaFoldDB" id="A0A1I5QKN8"/>
<keyword evidence="15" id="KW-0732">Signal</keyword>
<evidence type="ECO:0000256" key="11">
    <source>
        <dbReference type="ARBA" id="ARBA00022916"/>
    </source>
</evidence>
<comment type="function">
    <text evidence="1 15">Binds the cellulose synthase activator, bis-(3'-5') cyclic diguanylic acid (c-di-GMP).</text>
</comment>
<dbReference type="NCBIfam" id="NF008323">
    <property type="entry name" value="PRK11114.1-1"/>
    <property type="match status" value="1"/>
</dbReference>
<dbReference type="PRINTS" id="PR01440">
    <property type="entry name" value="CELLSNTHASEB"/>
</dbReference>
<comment type="subunit">
    <text evidence="5 15">Tightly associated with the cellulose synthase catalytic subunit.</text>
</comment>
<organism evidence="16 17">
    <name type="scientific">Pseudomonas borbori</name>
    <dbReference type="NCBI Taxonomy" id="289003"/>
    <lineage>
        <taxon>Bacteria</taxon>
        <taxon>Pseudomonadati</taxon>
        <taxon>Pseudomonadota</taxon>
        <taxon>Gammaproteobacteria</taxon>
        <taxon>Pseudomonadales</taxon>
        <taxon>Pseudomonadaceae</taxon>
        <taxon>Pseudomonas</taxon>
    </lineage>
</organism>
<reference evidence="17" key="1">
    <citation type="submission" date="2016-10" db="EMBL/GenBank/DDBJ databases">
        <authorList>
            <person name="Varghese N."/>
            <person name="Submissions S."/>
        </authorList>
    </citation>
    <scope>NUCLEOTIDE SEQUENCE [LARGE SCALE GENOMIC DNA]</scope>
    <source>
        <strain evidence="17">DSM 17834</strain>
    </source>
</reference>
<dbReference type="Pfam" id="PF03170">
    <property type="entry name" value="BcsB"/>
    <property type="match status" value="1"/>
</dbReference>
<evidence type="ECO:0000256" key="13">
    <source>
        <dbReference type="ARBA" id="ARBA00023136"/>
    </source>
</evidence>
<dbReference type="STRING" id="289003.SAMN05216190_1115"/>
<dbReference type="GO" id="GO:0005886">
    <property type="term" value="C:plasma membrane"/>
    <property type="evidence" value="ECO:0007669"/>
    <property type="project" value="UniProtKB-SubCell"/>
</dbReference>
<dbReference type="EMBL" id="FOWX01000011">
    <property type="protein sequence ID" value="SFP46785.1"/>
    <property type="molecule type" value="Genomic_DNA"/>
</dbReference>
<feature type="transmembrane region" description="Helical" evidence="15">
    <location>
        <begin position="703"/>
        <end position="729"/>
    </location>
</feature>
<evidence type="ECO:0000256" key="7">
    <source>
        <dbReference type="ARBA" id="ARBA00022475"/>
    </source>
</evidence>
<feature type="chain" id="PRO_5015218595" description="Cyclic di-GMP-binding protein" evidence="15">
    <location>
        <begin position="26"/>
        <end position="737"/>
    </location>
</feature>
<dbReference type="UniPathway" id="UPA00694"/>